<gene>
    <name evidence="2" type="ORF">B0I36DRAFT_354795</name>
</gene>
<protein>
    <submittedName>
        <fullName evidence="2">Uncharacterized protein</fullName>
    </submittedName>
</protein>
<comment type="caution">
    <text evidence="2">The sequence shown here is derived from an EMBL/GenBank/DDBJ whole genome shotgun (WGS) entry which is preliminary data.</text>
</comment>
<dbReference type="EMBL" id="JAGTJQ010000011">
    <property type="protein sequence ID" value="KAH7018525.1"/>
    <property type="molecule type" value="Genomic_DNA"/>
</dbReference>
<dbReference type="Proteomes" id="UP000756346">
    <property type="component" value="Unassembled WGS sequence"/>
</dbReference>
<feature type="compositionally biased region" description="Acidic residues" evidence="1">
    <location>
        <begin position="196"/>
        <end position="205"/>
    </location>
</feature>
<feature type="compositionally biased region" description="Basic and acidic residues" evidence="1">
    <location>
        <begin position="352"/>
        <end position="361"/>
    </location>
</feature>
<dbReference type="AlphaFoldDB" id="A0A9P9BJX4"/>
<reference evidence="2" key="1">
    <citation type="journal article" date="2021" name="Nat. Commun.">
        <title>Genetic determinants of endophytism in the Arabidopsis root mycobiome.</title>
        <authorList>
            <person name="Mesny F."/>
            <person name="Miyauchi S."/>
            <person name="Thiergart T."/>
            <person name="Pickel B."/>
            <person name="Atanasova L."/>
            <person name="Karlsson M."/>
            <person name="Huettel B."/>
            <person name="Barry K.W."/>
            <person name="Haridas S."/>
            <person name="Chen C."/>
            <person name="Bauer D."/>
            <person name="Andreopoulos W."/>
            <person name="Pangilinan J."/>
            <person name="LaButti K."/>
            <person name="Riley R."/>
            <person name="Lipzen A."/>
            <person name="Clum A."/>
            <person name="Drula E."/>
            <person name="Henrissat B."/>
            <person name="Kohler A."/>
            <person name="Grigoriev I.V."/>
            <person name="Martin F.M."/>
            <person name="Hacquard S."/>
        </authorList>
    </citation>
    <scope>NUCLEOTIDE SEQUENCE</scope>
    <source>
        <strain evidence="2">MPI-CAGE-CH-0230</strain>
    </source>
</reference>
<keyword evidence="3" id="KW-1185">Reference proteome</keyword>
<evidence type="ECO:0000313" key="2">
    <source>
        <dbReference type="EMBL" id="KAH7018525.1"/>
    </source>
</evidence>
<evidence type="ECO:0000313" key="3">
    <source>
        <dbReference type="Proteomes" id="UP000756346"/>
    </source>
</evidence>
<organism evidence="2 3">
    <name type="scientific">Microdochium trichocladiopsis</name>
    <dbReference type="NCBI Taxonomy" id="1682393"/>
    <lineage>
        <taxon>Eukaryota</taxon>
        <taxon>Fungi</taxon>
        <taxon>Dikarya</taxon>
        <taxon>Ascomycota</taxon>
        <taxon>Pezizomycotina</taxon>
        <taxon>Sordariomycetes</taxon>
        <taxon>Xylariomycetidae</taxon>
        <taxon>Xylariales</taxon>
        <taxon>Microdochiaceae</taxon>
        <taxon>Microdochium</taxon>
    </lineage>
</organism>
<name>A0A9P9BJX4_9PEZI</name>
<evidence type="ECO:0000256" key="1">
    <source>
        <dbReference type="SAM" id="MobiDB-lite"/>
    </source>
</evidence>
<feature type="region of interest" description="Disordered" evidence="1">
    <location>
        <begin position="67"/>
        <end position="107"/>
    </location>
</feature>
<proteinExistence type="predicted"/>
<feature type="compositionally biased region" description="Polar residues" evidence="1">
    <location>
        <begin position="93"/>
        <end position="102"/>
    </location>
</feature>
<accession>A0A9P9BJX4</accession>
<dbReference type="GeneID" id="70186892"/>
<feature type="compositionally biased region" description="Basic and acidic residues" evidence="1">
    <location>
        <begin position="169"/>
        <end position="195"/>
    </location>
</feature>
<feature type="region of interest" description="Disordered" evidence="1">
    <location>
        <begin position="154"/>
        <end position="213"/>
    </location>
</feature>
<sequence>MAVINPIHIGTRAFGNLHDLVVDRLPTTGPAAKTQTHAAREFHPSSSLPAEAKLSLGINDAQILSQRRRDAHNNVSHDRANKPNHNSAKHTTSKQNHPSNCHKNNDPVATRWNHADTNTGDTTFNYTPQPGPGVPGFSHGRYCHCSACNNSRLRHSKDTKPIACPNNGRPKDAARKRDLEEKQRLKERLQRRNGDDVDDDCDDDATTLPEPVHATTREAAQLTTTNQNQEDVDFNAAHAHLRHTQQPHRQQKQPQTIAERLRGEAFKYHSIDYPYDQEALERAAKVVPDAWRFDKDGMPREELLRYMSPNHPCIRQSRSAGILPYTDGDSTYYTTRWEQIQQQQLQQRAHKERALQGHNDESGVSCSDNRDKKEDSNDDDEECIEEPRSAQRELWCWETKADAVYVPYFSVHKPKDEVKDWFEFVEENWESTF</sequence>
<feature type="region of interest" description="Disordered" evidence="1">
    <location>
        <begin position="346"/>
        <end position="385"/>
    </location>
</feature>
<feature type="compositionally biased region" description="Basic and acidic residues" evidence="1">
    <location>
        <begin position="67"/>
        <end position="81"/>
    </location>
</feature>
<dbReference type="RefSeq" id="XP_046006792.1">
    <property type="nucleotide sequence ID" value="XM_046157346.1"/>
</dbReference>